<sequence length="25" mass="2935">MNTRKSNSNFLKVRLGIKITSWVKL</sequence>
<reference evidence="1 2" key="1">
    <citation type="journal article" date="2019" name="Genome Biol. Evol.">
        <title>Insights into the evolution of the New World diploid cottons (Gossypium, subgenus Houzingenia) based on genome sequencing.</title>
        <authorList>
            <person name="Grover C.E."/>
            <person name="Arick M.A. 2nd"/>
            <person name="Thrash A."/>
            <person name="Conover J.L."/>
            <person name="Sanders W.S."/>
            <person name="Peterson D.G."/>
            <person name="Frelichowski J.E."/>
            <person name="Scheffler J.A."/>
            <person name="Scheffler B.E."/>
            <person name="Wendel J.F."/>
        </authorList>
    </citation>
    <scope>NUCLEOTIDE SEQUENCE [LARGE SCALE GENOMIC DNA]</scope>
    <source>
        <strain evidence="1">57</strain>
        <tissue evidence="1">Leaf</tissue>
    </source>
</reference>
<keyword evidence="2" id="KW-1185">Reference proteome</keyword>
<proteinExistence type="predicted"/>
<protein>
    <submittedName>
        <fullName evidence="1">Uncharacterized protein</fullName>
    </submittedName>
</protein>
<organism evidence="1 2">
    <name type="scientific">Gossypium klotzschianum</name>
    <dbReference type="NCBI Taxonomy" id="34286"/>
    <lineage>
        <taxon>Eukaryota</taxon>
        <taxon>Viridiplantae</taxon>
        <taxon>Streptophyta</taxon>
        <taxon>Embryophyta</taxon>
        <taxon>Tracheophyta</taxon>
        <taxon>Spermatophyta</taxon>
        <taxon>Magnoliopsida</taxon>
        <taxon>eudicotyledons</taxon>
        <taxon>Gunneridae</taxon>
        <taxon>Pentapetalae</taxon>
        <taxon>rosids</taxon>
        <taxon>malvids</taxon>
        <taxon>Malvales</taxon>
        <taxon>Malvaceae</taxon>
        <taxon>Malvoideae</taxon>
        <taxon>Gossypium</taxon>
    </lineage>
</organism>
<comment type="caution">
    <text evidence="1">The sequence shown here is derived from an EMBL/GenBank/DDBJ whole genome shotgun (WGS) entry which is preliminary data.</text>
</comment>
<evidence type="ECO:0000313" key="2">
    <source>
        <dbReference type="Proteomes" id="UP000593573"/>
    </source>
</evidence>
<dbReference type="AlphaFoldDB" id="A0A7J8V056"/>
<gene>
    <name evidence="1" type="ORF">Goklo_008442</name>
</gene>
<evidence type="ECO:0000313" key="1">
    <source>
        <dbReference type="EMBL" id="MBA0656043.1"/>
    </source>
</evidence>
<dbReference type="Proteomes" id="UP000593573">
    <property type="component" value="Unassembled WGS sequence"/>
</dbReference>
<accession>A0A7J8V056</accession>
<name>A0A7J8V056_9ROSI</name>
<dbReference type="EMBL" id="JABFAB010000008">
    <property type="protein sequence ID" value="MBA0656043.1"/>
    <property type="molecule type" value="Genomic_DNA"/>
</dbReference>